<dbReference type="InterPro" id="IPR002491">
    <property type="entry name" value="ABC_transptr_periplasmic_BD"/>
</dbReference>
<dbReference type="Proteomes" id="UP001610990">
    <property type="component" value="Unassembled WGS sequence"/>
</dbReference>
<name>A0ABW7RB50_9ACTN</name>
<feature type="domain" description="Fe/B12 periplasmic-binding" evidence="7">
    <location>
        <begin position="70"/>
        <end position="332"/>
    </location>
</feature>
<dbReference type="SUPFAM" id="SSF53807">
    <property type="entry name" value="Helical backbone' metal receptor"/>
    <property type="match status" value="1"/>
</dbReference>
<evidence type="ECO:0000256" key="3">
    <source>
        <dbReference type="ARBA" id="ARBA00022448"/>
    </source>
</evidence>
<dbReference type="EMBL" id="JBIRGH010000006">
    <property type="protein sequence ID" value="MFH8585276.1"/>
    <property type="molecule type" value="Genomic_DNA"/>
</dbReference>
<sequence length="332" mass="33888">MPRASQPHRSAVRRAAALPAAVLAASLALTACGGETTSGTAGATADKTAGTRSVTDANGKQVTVPAAPKKVVTLSEPTLDAALTLGFKPVGATAGRGQHGVSTYLAGKAGGAEIVATVAEPDLEKLATLQPDLILVDETVGAKRVLDKLQGIAPTVLTAKLNEDWKKAFTATADALNKKPDAEKWLGRFDSEVATTKTALKGNAGAVTSVVRWQDGAPSIVGKGKGHVGASLAALGLQRPANQQGESAGHSEPVSLEKLDTIDGDWLFFGTLGDKAAGQKAYEEAKKVPNFGQLKAEKQGHVVVIEGAAWNSAGGPIAAQTVLDNVKSALAR</sequence>
<comment type="similarity">
    <text evidence="2">Belongs to the bacterial solute-binding protein 8 family.</text>
</comment>
<evidence type="ECO:0000256" key="1">
    <source>
        <dbReference type="ARBA" id="ARBA00004196"/>
    </source>
</evidence>
<feature type="compositionally biased region" description="Low complexity" evidence="5">
    <location>
        <begin position="36"/>
        <end position="51"/>
    </location>
</feature>
<feature type="region of interest" description="Disordered" evidence="5">
    <location>
        <begin position="36"/>
        <end position="61"/>
    </location>
</feature>
<dbReference type="InterPro" id="IPR051313">
    <property type="entry name" value="Bact_iron-sidero_bind"/>
</dbReference>
<keyword evidence="4 6" id="KW-0732">Signal</keyword>
<reference evidence="8 9" key="1">
    <citation type="submission" date="2024-10" db="EMBL/GenBank/DDBJ databases">
        <title>The Natural Products Discovery Center: Release of the First 8490 Sequenced Strains for Exploring Actinobacteria Biosynthetic Diversity.</title>
        <authorList>
            <person name="Kalkreuter E."/>
            <person name="Kautsar S.A."/>
            <person name="Yang D."/>
            <person name="Bader C.D."/>
            <person name="Teijaro C.N."/>
            <person name="Fluegel L."/>
            <person name="Davis C.M."/>
            <person name="Simpson J.R."/>
            <person name="Lauterbach L."/>
            <person name="Steele A.D."/>
            <person name="Gui C."/>
            <person name="Meng S."/>
            <person name="Li G."/>
            <person name="Viehrig K."/>
            <person name="Ye F."/>
            <person name="Su P."/>
            <person name="Kiefer A.F."/>
            <person name="Nichols A."/>
            <person name="Cepeda A.J."/>
            <person name="Yan W."/>
            <person name="Fan B."/>
            <person name="Jiang Y."/>
            <person name="Adhikari A."/>
            <person name="Zheng C.-J."/>
            <person name="Schuster L."/>
            <person name="Cowan T.M."/>
            <person name="Smanski M.J."/>
            <person name="Chevrette M.G."/>
            <person name="De Carvalho L.P.S."/>
            <person name="Shen B."/>
        </authorList>
    </citation>
    <scope>NUCLEOTIDE SEQUENCE [LARGE SCALE GENOMIC DNA]</scope>
    <source>
        <strain evidence="8 9">NPDC018013</strain>
    </source>
</reference>
<comment type="caution">
    <text evidence="8">The sequence shown here is derived from an EMBL/GenBank/DDBJ whole genome shotgun (WGS) entry which is preliminary data.</text>
</comment>
<evidence type="ECO:0000313" key="9">
    <source>
        <dbReference type="Proteomes" id="UP001610990"/>
    </source>
</evidence>
<accession>A0ABW7RB50</accession>
<feature type="signal peptide" evidence="6">
    <location>
        <begin position="1"/>
        <end position="31"/>
    </location>
</feature>
<dbReference type="RefSeq" id="WP_397672411.1">
    <property type="nucleotide sequence ID" value="NZ_JBIRGH010000006.1"/>
</dbReference>
<dbReference type="PANTHER" id="PTHR30532:SF1">
    <property type="entry name" value="IRON(3+)-HYDROXAMATE-BINDING PROTEIN FHUD"/>
    <property type="match status" value="1"/>
</dbReference>
<comment type="subcellular location">
    <subcellularLocation>
        <location evidence="1">Cell envelope</location>
    </subcellularLocation>
</comment>
<evidence type="ECO:0000256" key="4">
    <source>
        <dbReference type="ARBA" id="ARBA00022729"/>
    </source>
</evidence>
<dbReference type="Pfam" id="PF01497">
    <property type="entry name" value="Peripla_BP_2"/>
    <property type="match status" value="1"/>
</dbReference>
<dbReference type="PROSITE" id="PS50983">
    <property type="entry name" value="FE_B12_PBP"/>
    <property type="match status" value="1"/>
</dbReference>
<keyword evidence="9" id="KW-1185">Reference proteome</keyword>
<gene>
    <name evidence="8" type="ORF">ACH4GP_12845</name>
</gene>
<evidence type="ECO:0000259" key="7">
    <source>
        <dbReference type="PROSITE" id="PS50983"/>
    </source>
</evidence>
<dbReference type="Gene3D" id="3.40.50.1980">
    <property type="entry name" value="Nitrogenase molybdenum iron protein domain"/>
    <property type="match status" value="2"/>
</dbReference>
<evidence type="ECO:0000313" key="8">
    <source>
        <dbReference type="EMBL" id="MFH8585276.1"/>
    </source>
</evidence>
<evidence type="ECO:0000256" key="5">
    <source>
        <dbReference type="SAM" id="MobiDB-lite"/>
    </source>
</evidence>
<feature type="compositionally biased region" description="Polar residues" evidence="5">
    <location>
        <begin position="52"/>
        <end position="61"/>
    </location>
</feature>
<feature type="chain" id="PRO_5047188701" evidence="6">
    <location>
        <begin position="32"/>
        <end position="332"/>
    </location>
</feature>
<organism evidence="8 9">
    <name type="scientific">Streptomyces celluloflavus</name>
    <dbReference type="NCBI Taxonomy" id="58344"/>
    <lineage>
        <taxon>Bacteria</taxon>
        <taxon>Bacillati</taxon>
        <taxon>Actinomycetota</taxon>
        <taxon>Actinomycetes</taxon>
        <taxon>Kitasatosporales</taxon>
        <taxon>Streptomycetaceae</taxon>
        <taxon>Streptomyces</taxon>
    </lineage>
</organism>
<dbReference type="PROSITE" id="PS51257">
    <property type="entry name" value="PROKAR_LIPOPROTEIN"/>
    <property type="match status" value="1"/>
</dbReference>
<evidence type="ECO:0000256" key="2">
    <source>
        <dbReference type="ARBA" id="ARBA00008814"/>
    </source>
</evidence>
<proteinExistence type="inferred from homology"/>
<evidence type="ECO:0000256" key="6">
    <source>
        <dbReference type="SAM" id="SignalP"/>
    </source>
</evidence>
<protein>
    <submittedName>
        <fullName evidence="8">ABC transporter substrate-binding protein</fullName>
    </submittedName>
</protein>
<dbReference type="CDD" id="cd01146">
    <property type="entry name" value="FhuD"/>
    <property type="match status" value="1"/>
</dbReference>
<keyword evidence="3" id="KW-0813">Transport</keyword>
<dbReference type="PANTHER" id="PTHR30532">
    <property type="entry name" value="IRON III DICITRATE-BINDING PERIPLASMIC PROTEIN"/>
    <property type="match status" value="1"/>
</dbReference>